<dbReference type="GO" id="GO:0006383">
    <property type="term" value="P:transcription by RNA polymerase III"/>
    <property type="evidence" value="ECO:0007669"/>
    <property type="project" value="InterPro"/>
</dbReference>
<dbReference type="InterPro" id="IPR039340">
    <property type="entry name" value="Tfc4/TFIIIC-102/Sfc4"/>
</dbReference>
<proteinExistence type="predicted"/>
<dbReference type="KEGG" id="api:103310483"/>
<reference evidence="3" key="1">
    <citation type="submission" date="2010-06" db="EMBL/GenBank/DDBJ databases">
        <authorList>
            <person name="Jiang H."/>
            <person name="Abraham K."/>
            <person name="Ali S."/>
            <person name="Alsbrooks S.L."/>
            <person name="Anim B.N."/>
            <person name="Anosike U.S."/>
            <person name="Attaway T."/>
            <person name="Bandaranaike D.P."/>
            <person name="Battles P.K."/>
            <person name="Bell S.N."/>
            <person name="Bell A.V."/>
            <person name="Beltran B."/>
            <person name="Bickham C."/>
            <person name="Bustamante Y."/>
            <person name="Caleb T."/>
            <person name="Canada A."/>
            <person name="Cardenas V."/>
            <person name="Carter K."/>
            <person name="Chacko J."/>
            <person name="Chandrabose M.N."/>
            <person name="Chavez D."/>
            <person name="Chavez A."/>
            <person name="Chen L."/>
            <person name="Chu H.-S."/>
            <person name="Claassen K.J."/>
            <person name="Cockrell R."/>
            <person name="Collins M."/>
            <person name="Cooper J.A."/>
            <person name="Cree A."/>
            <person name="Curry S.M."/>
            <person name="Da Y."/>
            <person name="Dao M.D."/>
            <person name="Das B."/>
            <person name="Davila M.-L."/>
            <person name="Davy-Carroll L."/>
            <person name="Denson S."/>
            <person name="Dinh H."/>
            <person name="Ebong V.E."/>
            <person name="Edwards J.R."/>
            <person name="Egan A."/>
            <person name="El-Daye J."/>
            <person name="Escobedo L."/>
            <person name="Fernandez S."/>
            <person name="Fernando P.R."/>
            <person name="Flagg N."/>
            <person name="Forbes L.D."/>
            <person name="Fowler R.G."/>
            <person name="Fu Q."/>
            <person name="Gabisi R.A."/>
            <person name="Ganer J."/>
            <person name="Garbino Pronczuk A."/>
            <person name="Garcia R.M."/>
            <person name="Garner T."/>
            <person name="Garrett T.E."/>
            <person name="Gonzalez D.A."/>
            <person name="Hamid H."/>
            <person name="Hawkins E.S."/>
            <person name="Hirani K."/>
            <person name="Hogues M.E."/>
            <person name="Hollins B."/>
            <person name="Hsiao C.-H."/>
            <person name="Jabil R."/>
            <person name="James M.L."/>
            <person name="Jhangiani S.N."/>
            <person name="Johnson B."/>
            <person name="Johnson Q."/>
            <person name="Joshi V."/>
            <person name="Kalu J.B."/>
            <person name="Kam C."/>
            <person name="Kashfia A."/>
            <person name="Keebler J."/>
            <person name="Kisamo H."/>
            <person name="Kovar C.L."/>
            <person name="Lago L.A."/>
            <person name="Lai C.-Y."/>
            <person name="Laidlaw J."/>
            <person name="Lara F."/>
            <person name="Le T.-K."/>
            <person name="Lee S.L."/>
            <person name="Legall F.H."/>
            <person name="Lemon S.J."/>
            <person name="Lewis L.R."/>
            <person name="Li B."/>
            <person name="Liu Y."/>
            <person name="Liu Y.-S."/>
            <person name="Lopez J."/>
            <person name="Lozado R.J."/>
            <person name="Lu J."/>
            <person name="Madu R.C."/>
            <person name="Maheshwari M."/>
            <person name="Maheshwari R."/>
            <person name="Malloy K."/>
            <person name="Martinez E."/>
            <person name="Mathew T."/>
            <person name="Mercado I.C."/>
            <person name="Mercado C."/>
            <person name="Meyer B."/>
            <person name="Montgomery K."/>
            <person name="Morgan M.B."/>
            <person name="Munidasa M."/>
            <person name="Nazareth L.V."/>
            <person name="Nelson J."/>
            <person name="Ng B.M."/>
            <person name="Nguyen N.B."/>
            <person name="Nguyen P.Q."/>
            <person name="Nguyen T."/>
            <person name="Obregon M."/>
            <person name="Okwuonu G.O."/>
            <person name="Onwere C.G."/>
            <person name="Orozco G."/>
            <person name="Parra A."/>
            <person name="Patel S."/>
            <person name="Patil S."/>
            <person name="Perez A."/>
            <person name="Perez Y."/>
            <person name="Pham C."/>
            <person name="Primus E.L."/>
            <person name="Pu L.-L."/>
            <person name="Puazo M."/>
            <person name="Qin X."/>
            <person name="Quiroz J.B."/>
            <person name="Reese J."/>
            <person name="Richards S."/>
            <person name="Rives C.M."/>
            <person name="Robberts R."/>
            <person name="Ruiz S.J."/>
            <person name="Ruiz M.J."/>
            <person name="Santibanez J."/>
            <person name="Schneider B.W."/>
            <person name="Sisson I."/>
            <person name="Smith M."/>
            <person name="Sodergren E."/>
            <person name="Song X.-Z."/>
            <person name="Song B.B."/>
            <person name="Summersgill H."/>
            <person name="Thelus R."/>
            <person name="Thornton R.D."/>
            <person name="Trejos Z.Y."/>
            <person name="Usmani K."/>
            <person name="Vattathil S."/>
            <person name="Villasana D."/>
            <person name="Walker D.L."/>
            <person name="Wang S."/>
            <person name="Wang K."/>
            <person name="White C.S."/>
            <person name="Williams A.C."/>
            <person name="Williamson J."/>
            <person name="Wilson K."/>
            <person name="Woghiren I.O."/>
            <person name="Woodworth J.R."/>
            <person name="Worley K.C."/>
            <person name="Wright R.A."/>
            <person name="Wu W."/>
            <person name="Young L."/>
            <person name="Zhang L."/>
            <person name="Zhang J."/>
            <person name="Zhu Y."/>
            <person name="Muzny D.M."/>
            <person name="Weinstock G."/>
            <person name="Gibbs R.A."/>
        </authorList>
    </citation>
    <scope>NUCLEOTIDE SEQUENCE [LARGE SCALE GENOMIC DNA]</scope>
    <source>
        <strain evidence="3">LSR1</strain>
    </source>
</reference>
<dbReference type="OMA" id="SSPNMKF"/>
<dbReference type="Proteomes" id="UP000007819">
    <property type="component" value="Chromosome A1"/>
</dbReference>
<dbReference type="InterPro" id="IPR011990">
    <property type="entry name" value="TPR-like_helical_dom_sf"/>
</dbReference>
<accession>A0A8R2B8S0</accession>
<evidence type="ECO:0008006" key="4">
    <source>
        <dbReference type="Google" id="ProtNLM"/>
    </source>
</evidence>
<dbReference type="OrthoDB" id="151490at2759"/>
<dbReference type="RefSeq" id="XP_008187131.1">
    <property type="nucleotide sequence ID" value="XM_008188909.2"/>
</dbReference>
<feature type="compositionally biased region" description="Basic and acidic residues" evidence="1">
    <location>
        <begin position="83"/>
        <end position="96"/>
    </location>
</feature>
<protein>
    <recommendedName>
        <fullName evidence="4">General transcription factor 3C polypeptide 3</fullName>
    </recommendedName>
</protein>
<dbReference type="GeneID" id="103310483"/>
<dbReference type="PANTHER" id="PTHR23082">
    <property type="entry name" value="TRANSCRIPTION INITIATION FACTOR IIIC TFIIIC , POLYPEPTIDE 3-RELATED"/>
    <property type="match status" value="1"/>
</dbReference>
<organism evidence="2 3">
    <name type="scientific">Acyrthosiphon pisum</name>
    <name type="common">Pea aphid</name>
    <dbReference type="NCBI Taxonomy" id="7029"/>
    <lineage>
        <taxon>Eukaryota</taxon>
        <taxon>Metazoa</taxon>
        <taxon>Ecdysozoa</taxon>
        <taxon>Arthropoda</taxon>
        <taxon>Hexapoda</taxon>
        <taxon>Insecta</taxon>
        <taxon>Pterygota</taxon>
        <taxon>Neoptera</taxon>
        <taxon>Paraneoptera</taxon>
        <taxon>Hemiptera</taxon>
        <taxon>Sternorrhyncha</taxon>
        <taxon>Aphidomorpha</taxon>
        <taxon>Aphidoidea</taxon>
        <taxon>Aphididae</taxon>
        <taxon>Macrosiphini</taxon>
        <taxon>Acyrthosiphon</taxon>
    </lineage>
</organism>
<dbReference type="SMART" id="SM00028">
    <property type="entry name" value="TPR"/>
    <property type="match status" value="5"/>
</dbReference>
<keyword evidence="3" id="KW-1185">Reference proteome</keyword>
<dbReference type="InterPro" id="IPR019734">
    <property type="entry name" value="TPR_rpt"/>
</dbReference>
<evidence type="ECO:0000256" key="1">
    <source>
        <dbReference type="SAM" id="MobiDB-lite"/>
    </source>
</evidence>
<name>A0A8R2B8S0_ACYPI</name>
<reference evidence="2" key="2">
    <citation type="submission" date="2022-06" db="UniProtKB">
        <authorList>
            <consortium name="EnsemblMetazoa"/>
        </authorList>
    </citation>
    <scope>IDENTIFICATION</scope>
</reference>
<dbReference type="GO" id="GO:0000127">
    <property type="term" value="C:transcription factor TFIIIC complex"/>
    <property type="evidence" value="ECO:0007669"/>
    <property type="project" value="TreeGrafter"/>
</dbReference>
<evidence type="ECO:0000313" key="2">
    <source>
        <dbReference type="EnsemblMetazoa" id="XP_008187131.1"/>
    </source>
</evidence>
<dbReference type="Gene3D" id="1.25.40.10">
    <property type="entry name" value="Tetratricopeptide repeat domain"/>
    <property type="match status" value="3"/>
</dbReference>
<dbReference type="AlphaFoldDB" id="A0A8R2B8S0"/>
<feature type="region of interest" description="Disordered" evidence="1">
    <location>
        <begin position="83"/>
        <end position="118"/>
    </location>
</feature>
<dbReference type="SUPFAM" id="SSF48452">
    <property type="entry name" value="TPR-like"/>
    <property type="match status" value="2"/>
</dbReference>
<dbReference type="Pfam" id="PF13181">
    <property type="entry name" value="TPR_8"/>
    <property type="match status" value="2"/>
</dbReference>
<sequence length="838" mass="96727">MAESMLNIEDMEIVFDEGTPDVFMDLSKDDNIPEDDIFDFLDVQEIETPTIETKIEVPDGTSENEELAIVYNLEGNTIQSYDSHQDINAKPVDDKINNSPSKRTKLDDKDDDTVVEGPRSRQMGKIPLALRGLIGQAKMFMLRKNYNMAIQICVNILKECPNASEPFFTLSDIYEQMGNMKKSLETAVIGNSLSSVTSEDWVLLGETCESNNMLPLTDFCLTKAIQKDRRNLDLHIKRASILEQLGTAKSAMNEYDRLLRKLRPDQKDSITTLSKLLIDNFVKNKNYERASNILIHVFNLFPDDIKPNDFVTCLDYLVKTKNFRKSLELLCEHYYVDFVADLSNETCIIEILECTAPITMPMLVRVKLIEILVQLEAFSILSPIYEPVLNMTDVNKFHLDIANILFEANQHKHAIIFLERLINSENELFDQHQHALKIKYSDCLKTLGHLEQAIDNYNKLLDVNPQQLTVKFDLYMSLKKLNRIDQSLEVLFQNDMENLDCRLLYEYVLASLDKDDMFEKCWKAANLMFSRHCLPVNSLREVKSMLAIHNVENRHDTLLTMKKELLGYQHDSVLTINPLPSAEEEWNIMCAVCLKCIEKNLYYKGLKLLLSAMNSTVLVNYNHQIVLNAIKFAYKVRAYKLGFMLSRYLLFKYPQAPQISNLFCFLLKKCSAKKQAKFIFRLAAKYPDNIALNLLDTNVFNDAYNYQLLFSRYTELLNKLDDKSQLYFMLGVIILRLCTFKVGADRHSLSLQGIGFLMKYKEHRGVEHEQECYFNIARAYHQVGMVAKSLHYYKLVLETKPFSEECCLNHAAAYNLHLIYLDSGNVDVALMYISLVQV</sequence>
<dbReference type="EnsemblMetazoa" id="XM_008188909.3">
    <property type="protein sequence ID" value="XP_008187131.1"/>
    <property type="gene ID" value="LOC103310483"/>
</dbReference>
<evidence type="ECO:0000313" key="3">
    <source>
        <dbReference type="Proteomes" id="UP000007819"/>
    </source>
</evidence>
<dbReference type="PANTHER" id="PTHR23082:SF0">
    <property type="entry name" value="GENERAL TRANSCRIPTION FACTOR 3C POLYPEPTIDE 3"/>
    <property type="match status" value="1"/>
</dbReference>